<feature type="region of interest" description="Disordered" evidence="1">
    <location>
        <begin position="274"/>
        <end position="298"/>
    </location>
</feature>
<dbReference type="Gene3D" id="3.40.50.300">
    <property type="entry name" value="P-loop containing nucleotide triphosphate hydrolases"/>
    <property type="match status" value="1"/>
</dbReference>
<proteinExistence type="predicted"/>
<dbReference type="EC" id="2.8.2.-" evidence="2"/>
<name>A0ABV6MHK4_9ACTN</name>
<dbReference type="GO" id="GO:0016740">
    <property type="term" value="F:transferase activity"/>
    <property type="evidence" value="ECO:0007669"/>
    <property type="project" value="UniProtKB-KW"/>
</dbReference>
<sequence>MPATDQPTAVAYTARRIARHVRWARTEGLRRLIEEDRLNPVERATTAWAKRRWRRAHGVTPGQAQPVYVVGLQRSGTNMLMRGLDAAPQFEVRNENDRRVFHRFQLRSDAVLSAAIRASRHAYVIVKPLCESHRVDELLALPGLAPGRALWAWRDVDDRARSEVAKFGPSNLQALRAIAAGTIGDGWQGQRLDAESRALIAGFDYATMSPHTAAALFWYVRNQLFFRLGLHRRDDVLLCSYDALVADPEAVTRRLCDFLGLPYDPRLCAHVERRAPGPAGSRPGGEASTAPPRRPLDIDPRVRALCDDLTERLVAHV</sequence>
<feature type="compositionally biased region" description="Low complexity" evidence="1">
    <location>
        <begin position="276"/>
        <end position="288"/>
    </location>
</feature>
<organism evidence="2 3">
    <name type="scientific">Phytohabitans kaempferiae</name>
    <dbReference type="NCBI Taxonomy" id="1620943"/>
    <lineage>
        <taxon>Bacteria</taxon>
        <taxon>Bacillati</taxon>
        <taxon>Actinomycetota</taxon>
        <taxon>Actinomycetes</taxon>
        <taxon>Micromonosporales</taxon>
        <taxon>Micromonosporaceae</taxon>
    </lineage>
</organism>
<dbReference type="Pfam" id="PF13469">
    <property type="entry name" value="Sulfotransfer_3"/>
    <property type="match status" value="2"/>
</dbReference>
<dbReference type="InterPro" id="IPR027417">
    <property type="entry name" value="P-loop_NTPase"/>
</dbReference>
<gene>
    <name evidence="2" type="ORF">ACFFIA_41415</name>
</gene>
<evidence type="ECO:0000313" key="3">
    <source>
        <dbReference type="Proteomes" id="UP001589867"/>
    </source>
</evidence>
<dbReference type="RefSeq" id="WP_377262455.1">
    <property type="nucleotide sequence ID" value="NZ_JBHLUH010000100.1"/>
</dbReference>
<accession>A0ABV6MHK4</accession>
<evidence type="ECO:0000313" key="2">
    <source>
        <dbReference type="EMBL" id="MFC0534076.1"/>
    </source>
</evidence>
<dbReference type="EMBL" id="JBHLUH010000100">
    <property type="protein sequence ID" value="MFC0534076.1"/>
    <property type="molecule type" value="Genomic_DNA"/>
</dbReference>
<dbReference type="Proteomes" id="UP001589867">
    <property type="component" value="Unassembled WGS sequence"/>
</dbReference>
<dbReference type="SUPFAM" id="SSF52540">
    <property type="entry name" value="P-loop containing nucleoside triphosphate hydrolases"/>
    <property type="match status" value="1"/>
</dbReference>
<evidence type="ECO:0000256" key="1">
    <source>
        <dbReference type="SAM" id="MobiDB-lite"/>
    </source>
</evidence>
<keyword evidence="3" id="KW-1185">Reference proteome</keyword>
<protein>
    <submittedName>
        <fullName evidence="2">Sulfotransferase</fullName>
        <ecNumber evidence="2">2.8.2.-</ecNumber>
    </submittedName>
</protein>
<reference evidence="2 3" key="1">
    <citation type="submission" date="2024-09" db="EMBL/GenBank/DDBJ databases">
        <authorList>
            <person name="Sun Q."/>
            <person name="Mori K."/>
        </authorList>
    </citation>
    <scope>NUCLEOTIDE SEQUENCE [LARGE SCALE GENOMIC DNA]</scope>
    <source>
        <strain evidence="2 3">TBRC 3947</strain>
    </source>
</reference>
<keyword evidence="2" id="KW-0808">Transferase</keyword>
<comment type="caution">
    <text evidence="2">The sequence shown here is derived from an EMBL/GenBank/DDBJ whole genome shotgun (WGS) entry which is preliminary data.</text>
</comment>